<evidence type="ECO:0000313" key="1">
    <source>
        <dbReference type="EMBL" id="MBB5353840.1"/>
    </source>
</evidence>
<accession>A0A840VJ05</accession>
<protein>
    <submittedName>
        <fullName evidence="1">Uncharacterized protein</fullName>
    </submittedName>
</protein>
<dbReference type="Proteomes" id="UP000557717">
    <property type="component" value="Unassembled WGS sequence"/>
</dbReference>
<dbReference type="RefSeq" id="WP_184022286.1">
    <property type="nucleotide sequence ID" value="NZ_JACHFD010000037.1"/>
</dbReference>
<reference evidence="1 2" key="1">
    <citation type="submission" date="2020-08" db="EMBL/GenBank/DDBJ databases">
        <title>Genomic Encyclopedia of Type Strains, Phase IV (KMG-IV): sequencing the most valuable type-strain genomes for metagenomic binning, comparative biology and taxonomic classification.</title>
        <authorList>
            <person name="Goeker M."/>
        </authorList>
    </citation>
    <scope>NUCLEOTIDE SEQUENCE [LARGE SCALE GENOMIC DNA]</scope>
    <source>
        <strain evidence="1 2">YC6886</strain>
    </source>
</reference>
<name>A0A840VJ05_9BACT</name>
<sequence>MIAPTLRIDPSGCIDCLYTDAIDLRELGRLTVVRATEITFDDEWQVWEVRSVPFGGRLYCDASRDACLDWERQHLQPGVTPPAAAHG</sequence>
<dbReference type="AlphaFoldDB" id="A0A840VJ05"/>
<proteinExistence type="predicted"/>
<evidence type="ECO:0000313" key="2">
    <source>
        <dbReference type="Proteomes" id="UP000557717"/>
    </source>
</evidence>
<dbReference type="EMBL" id="JACHFD010000037">
    <property type="protein sequence ID" value="MBB5353840.1"/>
    <property type="molecule type" value="Genomic_DNA"/>
</dbReference>
<comment type="caution">
    <text evidence="1">The sequence shown here is derived from an EMBL/GenBank/DDBJ whole genome shotgun (WGS) entry which is preliminary data.</text>
</comment>
<organism evidence="1 2">
    <name type="scientific">Haloferula luteola</name>
    <dbReference type="NCBI Taxonomy" id="595692"/>
    <lineage>
        <taxon>Bacteria</taxon>
        <taxon>Pseudomonadati</taxon>
        <taxon>Verrucomicrobiota</taxon>
        <taxon>Verrucomicrobiia</taxon>
        <taxon>Verrucomicrobiales</taxon>
        <taxon>Verrucomicrobiaceae</taxon>
        <taxon>Haloferula</taxon>
    </lineage>
</organism>
<keyword evidence="2" id="KW-1185">Reference proteome</keyword>
<gene>
    <name evidence="1" type="ORF">HNR46_004104</name>
</gene>